<dbReference type="EMBL" id="UPHP01000025">
    <property type="protein sequence ID" value="VBA35723.1"/>
    <property type="molecule type" value="Genomic_DNA"/>
</dbReference>
<organism evidence="2 3">
    <name type="scientific">Mycobacterium attenuatum</name>
    <dbReference type="NCBI Taxonomy" id="2341086"/>
    <lineage>
        <taxon>Bacteria</taxon>
        <taxon>Bacillati</taxon>
        <taxon>Actinomycetota</taxon>
        <taxon>Actinomycetes</taxon>
        <taxon>Mycobacteriales</taxon>
        <taxon>Mycobacteriaceae</taxon>
        <taxon>Mycobacterium</taxon>
    </lineage>
</organism>
<sequence length="75" mass="8616">MAAAAPQRTVESSSFEKEAERNPTVKNQTKSNRGLNDEAGALSPDHRKRPHSRRYTPKRYSFLEDSCMSRAMYRL</sequence>
<dbReference type="Proteomes" id="UP000273307">
    <property type="component" value="Unassembled WGS sequence"/>
</dbReference>
<dbReference type="AlphaFoldDB" id="A0A498PTA2"/>
<feature type="compositionally biased region" description="Basic and acidic residues" evidence="1">
    <location>
        <begin position="14"/>
        <end position="23"/>
    </location>
</feature>
<accession>A0A498PTA2</accession>
<feature type="compositionally biased region" description="Basic residues" evidence="1">
    <location>
        <begin position="46"/>
        <end position="57"/>
    </location>
</feature>
<feature type="compositionally biased region" description="Polar residues" evidence="1">
    <location>
        <begin position="24"/>
        <end position="34"/>
    </location>
</feature>
<gene>
    <name evidence="2" type="ORF">LAUMK136_01134</name>
</gene>
<evidence type="ECO:0000313" key="3">
    <source>
        <dbReference type="Proteomes" id="UP000273307"/>
    </source>
</evidence>
<protein>
    <submittedName>
        <fullName evidence="2">Uncharacterized protein</fullName>
    </submittedName>
</protein>
<keyword evidence="3" id="KW-1185">Reference proteome</keyword>
<evidence type="ECO:0000256" key="1">
    <source>
        <dbReference type="SAM" id="MobiDB-lite"/>
    </source>
</evidence>
<proteinExistence type="predicted"/>
<reference evidence="2 3" key="1">
    <citation type="submission" date="2018-09" db="EMBL/GenBank/DDBJ databases">
        <authorList>
            <person name="Tagini F."/>
        </authorList>
    </citation>
    <scope>NUCLEOTIDE SEQUENCE [LARGE SCALE GENOMIC DNA]</scope>
    <source>
        <strain evidence="2 3">MK136</strain>
    </source>
</reference>
<evidence type="ECO:0000313" key="2">
    <source>
        <dbReference type="EMBL" id="VBA35723.1"/>
    </source>
</evidence>
<feature type="region of interest" description="Disordered" evidence="1">
    <location>
        <begin position="1"/>
        <end position="60"/>
    </location>
</feature>
<name>A0A498PTA2_9MYCO</name>